<keyword evidence="2 7" id="KW-0819">tRNA processing</keyword>
<comment type="similarity">
    <text evidence="7">Belongs to the RnpA family.</text>
</comment>
<dbReference type="PROSITE" id="PS00648">
    <property type="entry name" value="RIBONUCLEASE_P"/>
    <property type="match status" value="1"/>
</dbReference>
<keyword evidence="5 7" id="KW-0378">Hydrolase</keyword>
<dbReference type="HAMAP" id="MF_00227">
    <property type="entry name" value="RNase_P"/>
    <property type="match status" value="1"/>
</dbReference>
<organism evidence="9 10">
    <name type="scientific">Candidatus Uhrbacteria bacterium RIFCSPHIGHO2_02_FULL_60_10</name>
    <dbReference type="NCBI Taxonomy" id="1802392"/>
    <lineage>
        <taxon>Bacteria</taxon>
        <taxon>Candidatus Uhriibacteriota</taxon>
    </lineage>
</organism>
<name>A0A1F7U9R7_9BACT</name>
<comment type="subunit">
    <text evidence="7">Consists of a catalytic RNA component (M1 or rnpB) and a protein subunit.</text>
</comment>
<dbReference type="EMBL" id="MGEA01000017">
    <property type="protein sequence ID" value="OGL74538.1"/>
    <property type="molecule type" value="Genomic_DNA"/>
</dbReference>
<keyword evidence="4 7" id="KW-0255">Endonuclease</keyword>
<dbReference type="Gene3D" id="3.30.230.10">
    <property type="match status" value="1"/>
</dbReference>
<sequence length="114" mass="12599">MLPLSNRLKRERDFARLFKAARAFRAPGLTIKLAPNGLPVTRVGFVVGTKVSKSAVVRNLLKRRLREIMRLLMPKIRAGADVAIITSAESAKLDFSGLRERLTTLVAKSGLMGR</sequence>
<protein>
    <recommendedName>
        <fullName evidence="7 8">Ribonuclease P protein component</fullName>
        <shortName evidence="7">RNase P protein</shortName>
        <shortName evidence="7">RNaseP protein</shortName>
        <ecNumber evidence="7 8">3.1.26.5</ecNumber>
    </recommendedName>
    <alternativeName>
        <fullName evidence="7">Protein C5</fullName>
    </alternativeName>
</protein>
<dbReference type="SUPFAM" id="SSF54211">
    <property type="entry name" value="Ribosomal protein S5 domain 2-like"/>
    <property type="match status" value="1"/>
</dbReference>
<evidence type="ECO:0000256" key="4">
    <source>
        <dbReference type="ARBA" id="ARBA00022759"/>
    </source>
</evidence>
<evidence type="ECO:0000256" key="6">
    <source>
        <dbReference type="ARBA" id="ARBA00022884"/>
    </source>
</evidence>
<dbReference type="InterPro" id="IPR020539">
    <property type="entry name" value="RNase_P_CS"/>
</dbReference>
<dbReference type="Pfam" id="PF00825">
    <property type="entry name" value="Ribonuclease_P"/>
    <property type="match status" value="1"/>
</dbReference>
<evidence type="ECO:0000256" key="7">
    <source>
        <dbReference type="HAMAP-Rule" id="MF_00227"/>
    </source>
</evidence>
<keyword evidence="6 7" id="KW-0694">RNA-binding</keyword>
<gene>
    <name evidence="7" type="primary">rnpA</name>
    <name evidence="9" type="ORF">A3C96_01970</name>
</gene>
<keyword evidence="3 7" id="KW-0540">Nuclease</keyword>
<dbReference type="GO" id="GO:0030677">
    <property type="term" value="C:ribonuclease P complex"/>
    <property type="evidence" value="ECO:0007669"/>
    <property type="project" value="TreeGrafter"/>
</dbReference>
<evidence type="ECO:0000313" key="10">
    <source>
        <dbReference type="Proteomes" id="UP000177088"/>
    </source>
</evidence>
<comment type="catalytic activity">
    <reaction evidence="7">
        <text>Endonucleolytic cleavage of RNA, removing 5'-extranucleotides from tRNA precursor.</text>
        <dbReference type="EC" id="3.1.26.5"/>
    </reaction>
</comment>
<evidence type="ECO:0000256" key="3">
    <source>
        <dbReference type="ARBA" id="ARBA00022722"/>
    </source>
</evidence>
<dbReference type="EC" id="3.1.26.5" evidence="7 8"/>
<dbReference type="PANTHER" id="PTHR33992">
    <property type="entry name" value="RIBONUCLEASE P PROTEIN COMPONENT"/>
    <property type="match status" value="1"/>
</dbReference>
<comment type="caution">
    <text evidence="9">The sequence shown here is derived from an EMBL/GenBank/DDBJ whole genome shotgun (WGS) entry which is preliminary data.</text>
</comment>
<dbReference type="InterPro" id="IPR020568">
    <property type="entry name" value="Ribosomal_Su5_D2-typ_SF"/>
</dbReference>
<dbReference type="GO" id="GO:0004526">
    <property type="term" value="F:ribonuclease P activity"/>
    <property type="evidence" value="ECO:0007669"/>
    <property type="project" value="UniProtKB-UniRule"/>
</dbReference>
<dbReference type="NCBIfam" id="TIGR00188">
    <property type="entry name" value="rnpA"/>
    <property type="match status" value="1"/>
</dbReference>
<dbReference type="GO" id="GO:0000049">
    <property type="term" value="F:tRNA binding"/>
    <property type="evidence" value="ECO:0007669"/>
    <property type="project" value="UniProtKB-UniRule"/>
</dbReference>
<dbReference type="Proteomes" id="UP000177088">
    <property type="component" value="Unassembled WGS sequence"/>
</dbReference>
<dbReference type="AlphaFoldDB" id="A0A1F7U9R7"/>
<dbReference type="PANTHER" id="PTHR33992:SF1">
    <property type="entry name" value="RIBONUCLEASE P PROTEIN COMPONENT"/>
    <property type="match status" value="1"/>
</dbReference>
<dbReference type="InterPro" id="IPR014721">
    <property type="entry name" value="Ribsml_uS5_D2-typ_fold_subgr"/>
</dbReference>
<evidence type="ECO:0000313" key="9">
    <source>
        <dbReference type="EMBL" id="OGL74538.1"/>
    </source>
</evidence>
<accession>A0A1F7U9R7</accession>
<dbReference type="GO" id="GO:0001682">
    <property type="term" value="P:tRNA 5'-leader removal"/>
    <property type="evidence" value="ECO:0007669"/>
    <property type="project" value="UniProtKB-UniRule"/>
</dbReference>
<evidence type="ECO:0000256" key="1">
    <source>
        <dbReference type="ARBA" id="ARBA00002663"/>
    </source>
</evidence>
<dbReference type="GO" id="GO:0042781">
    <property type="term" value="F:3'-tRNA processing endoribonuclease activity"/>
    <property type="evidence" value="ECO:0007669"/>
    <property type="project" value="TreeGrafter"/>
</dbReference>
<evidence type="ECO:0000256" key="2">
    <source>
        <dbReference type="ARBA" id="ARBA00022694"/>
    </source>
</evidence>
<reference evidence="9 10" key="1">
    <citation type="journal article" date="2016" name="Nat. Commun.">
        <title>Thousands of microbial genomes shed light on interconnected biogeochemical processes in an aquifer system.</title>
        <authorList>
            <person name="Anantharaman K."/>
            <person name="Brown C.T."/>
            <person name="Hug L.A."/>
            <person name="Sharon I."/>
            <person name="Castelle C.J."/>
            <person name="Probst A.J."/>
            <person name="Thomas B.C."/>
            <person name="Singh A."/>
            <person name="Wilkins M.J."/>
            <person name="Karaoz U."/>
            <person name="Brodie E.L."/>
            <person name="Williams K.H."/>
            <person name="Hubbard S.S."/>
            <person name="Banfield J.F."/>
        </authorList>
    </citation>
    <scope>NUCLEOTIDE SEQUENCE [LARGE SCALE GENOMIC DNA]</scope>
</reference>
<proteinExistence type="inferred from homology"/>
<evidence type="ECO:0000256" key="8">
    <source>
        <dbReference type="NCBIfam" id="TIGR00188"/>
    </source>
</evidence>
<comment type="function">
    <text evidence="1 7">RNaseP catalyzes the removal of the 5'-leader sequence from pre-tRNA to produce the mature 5'-terminus. It can also cleave other RNA substrates such as 4.5S RNA. The protein component plays an auxiliary but essential role in vivo by binding to the 5'-leader sequence and broadening the substrate specificity of the ribozyme.</text>
</comment>
<dbReference type="InterPro" id="IPR000100">
    <property type="entry name" value="RNase_P"/>
</dbReference>
<evidence type="ECO:0000256" key="5">
    <source>
        <dbReference type="ARBA" id="ARBA00022801"/>
    </source>
</evidence>